<evidence type="ECO:0000256" key="5">
    <source>
        <dbReference type="ARBA" id="ARBA00022490"/>
    </source>
</evidence>
<dbReference type="PRINTS" id="PR00111">
    <property type="entry name" value="ABHYDROLASE"/>
</dbReference>
<feature type="active site" description="Nucleophile" evidence="9">
    <location>
        <position position="116"/>
    </location>
</feature>
<proteinExistence type="inferred from homology"/>
<comment type="subcellular location">
    <subcellularLocation>
        <location evidence="2 8">Cytoplasm</location>
    </subcellularLocation>
</comment>
<evidence type="ECO:0000256" key="4">
    <source>
        <dbReference type="ARBA" id="ARBA00022438"/>
    </source>
</evidence>
<accession>A0A1L4FRT7</accession>
<evidence type="ECO:0000256" key="6">
    <source>
        <dbReference type="ARBA" id="ARBA00022670"/>
    </source>
</evidence>
<reference evidence="13" key="1">
    <citation type="submission" date="2016-10" db="EMBL/GenBank/DDBJ databases">
        <authorList>
            <person name="Beylefeld A."/>
            <person name="Abolnik C."/>
        </authorList>
    </citation>
    <scope>NUCLEOTIDE SEQUENCE [LARGE SCALE GENOMIC DNA]</scope>
    <source>
        <strain evidence="13">B359_6</strain>
    </source>
</reference>
<dbReference type="AlphaFoldDB" id="A0A1L4FRT7"/>
<evidence type="ECO:0000256" key="2">
    <source>
        <dbReference type="ARBA" id="ARBA00004496"/>
    </source>
</evidence>
<dbReference type="EC" id="3.4.11.5" evidence="8 10"/>
<dbReference type="SUPFAM" id="SSF53474">
    <property type="entry name" value="alpha/beta-Hydrolases"/>
    <property type="match status" value="1"/>
</dbReference>
<evidence type="ECO:0000256" key="1">
    <source>
        <dbReference type="ARBA" id="ARBA00001585"/>
    </source>
</evidence>
<protein>
    <recommendedName>
        <fullName evidence="8 10">Proline iminopeptidase</fullName>
        <shortName evidence="8">PIP</shortName>
        <ecNumber evidence="8 10">3.4.11.5</ecNumber>
    </recommendedName>
    <alternativeName>
        <fullName evidence="8">Prolyl aminopeptidase</fullName>
    </alternativeName>
</protein>
<dbReference type="GO" id="GO:0004177">
    <property type="term" value="F:aminopeptidase activity"/>
    <property type="evidence" value="ECO:0007669"/>
    <property type="project" value="UniProtKB-UniRule"/>
</dbReference>
<organism evidence="12 13">
    <name type="scientific">Mycoplasmopsis pullorum</name>
    <dbReference type="NCBI Taxonomy" id="48003"/>
    <lineage>
        <taxon>Bacteria</taxon>
        <taxon>Bacillati</taxon>
        <taxon>Mycoplasmatota</taxon>
        <taxon>Mycoplasmoidales</taxon>
        <taxon>Metamycoplasmataceae</taxon>
        <taxon>Mycoplasmopsis</taxon>
    </lineage>
</organism>
<evidence type="ECO:0000259" key="11">
    <source>
        <dbReference type="Pfam" id="PF00561"/>
    </source>
</evidence>
<feature type="domain" description="AB hydrolase-1" evidence="11">
    <location>
        <begin position="42"/>
        <end position="304"/>
    </location>
</feature>
<dbReference type="Pfam" id="PF00561">
    <property type="entry name" value="Abhydrolase_1"/>
    <property type="match status" value="1"/>
</dbReference>
<name>A0A1L4FRT7_9BACT</name>
<evidence type="ECO:0000313" key="13">
    <source>
        <dbReference type="Proteomes" id="UP000184322"/>
    </source>
</evidence>
<dbReference type="GO" id="GO:0006508">
    <property type="term" value="P:proteolysis"/>
    <property type="evidence" value="ECO:0007669"/>
    <property type="project" value="UniProtKB-KW"/>
</dbReference>
<dbReference type="PANTHER" id="PTHR43722:SF1">
    <property type="entry name" value="PROLINE IMINOPEPTIDASE"/>
    <property type="match status" value="1"/>
</dbReference>
<keyword evidence="7 8" id="KW-0378">Hydrolase</keyword>
<dbReference type="PANTHER" id="PTHR43722">
    <property type="entry name" value="PROLINE IMINOPEPTIDASE"/>
    <property type="match status" value="1"/>
</dbReference>
<dbReference type="PRINTS" id="PR00793">
    <property type="entry name" value="PROAMNOPTASE"/>
</dbReference>
<dbReference type="GO" id="GO:0005737">
    <property type="term" value="C:cytoplasm"/>
    <property type="evidence" value="ECO:0007669"/>
    <property type="project" value="UniProtKB-SubCell"/>
</dbReference>
<comment type="catalytic activity">
    <reaction evidence="1 8 10">
        <text>Release of N-terminal proline from a peptide.</text>
        <dbReference type="EC" id="3.4.11.5"/>
    </reaction>
</comment>
<evidence type="ECO:0000256" key="8">
    <source>
        <dbReference type="PIRNR" id="PIRNR006431"/>
    </source>
</evidence>
<evidence type="ECO:0000256" key="3">
    <source>
        <dbReference type="ARBA" id="ARBA00010088"/>
    </source>
</evidence>
<keyword evidence="5 8" id="KW-0963">Cytoplasm</keyword>
<keyword evidence="6 8" id="KW-0645">Protease</keyword>
<feature type="active site" description="Proton donor" evidence="9">
    <location>
        <position position="300"/>
    </location>
</feature>
<dbReference type="InterPro" id="IPR002410">
    <property type="entry name" value="Peptidase_S33"/>
</dbReference>
<evidence type="ECO:0000313" key="12">
    <source>
        <dbReference type="EMBL" id="APJ38316.1"/>
    </source>
</evidence>
<evidence type="ECO:0000256" key="9">
    <source>
        <dbReference type="PIRSR" id="PIRSR006431-1"/>
    </source>
</evidence>
<feature type="active site" evidence="9">
    <location>
        <position position="272"/>
    </location>
</feature>
<keyword evidence="4 8" id="KW-0031">Aminopeptidase</keyword>
<dbReference type="InterPro" id="IPR029058">
    <property type="entry name" value="AB_hydrolase_fold"/>
</dbReference>
<dbReference type="KEGG" id="mpul:BLA55_01345"/>
<dbReference type="STRING" id="48003.BLA55_01345"/>
<dbReference type="Gene3D" id="3.40.50.1820">
    <property type="entry name" value="alpha/beta hydrolase"/>
    <property type="match status" value="1"/>
</dbReference>
<comment type="similarity">
    <text evidence="3 8 10">Belongs to the peptidase S33 family.</text>
</comment>
<dbReference type="InterPro" id="IPR000073">
    <property type="entry name" value="AB_hydrolase_1"/>
</dbReference>
<sequence length="326" mass="37749">MWKFRKELMTYTNIKPYETGFLKVDSIHNLYYEVSGNPDGIPVLFIHGGPGGGTSERCREFFDPEFYKIVIFDQRGCGKSTPSGELRNNTTQDLINDIELLREKLNIEKMILFGGSWGSTLSLVYAITHPERVIQMVLRGIFLCRWKDIDFLYEENGASNFFPFTFAKYKDYVDKHNPGVNSILTRYYELMTCGDYEKEVEADLHFANLENTAAVLVKNPDNKMDPKHAYEIGRIEAHYFVNNSFLPSNNFILENTSKIEHIKTRIVHGRFDTVCLPSAAYELHKKLPNSELYLTEATSHSAFEKANFEKLCEFMEQIKQEYTSQK</sequence>
<keyword evidence="13" id="KW-1185">Reference proteome</keyword>
<dbReference type="OrthoDB" id="53505at2"/>
<evidence type="ECO:0000256" key="10">
    <source>
        <dbReference type="RuleBase" id="RU003421"/>
    </source>
</evidence>
<dbReference type="Proteomes" id="UP000184322">
    <property type="component" value="Chromosome"/>
</dbReference>
<dbReference type="EMBL" id="CP017813">
    <property type="protein sequence ID" value="APJ38316.1"/>
    <property type="molecule type" value="Genomic_DNA"/>
</dbReference>
<gene>
    <name evidence="12" type="ORF">BLA55_01345</name>
</gene>
<dbReference type="InterPro" id="IPR005944">
    <property type="entry name" value="Pro_iminopeptidase"/>
</dbReference>
<dbReference type="PIRSF" id="PIRSF006431">
    <property type="entry name" value="Pept_S33"/>
    <property type="match status" value="1"/>
</dbReference>
<dbReference type="NCBIfam" id="TIGR01249">
    <property type="entry name" value="pro_imino_pep_1"/>
    <property type="match status" value="1"/>
</dbReference>
<evidence type="ECO:0000256" key="7">
    <source>
        <dbReference type="ARBA" id="ARBA00022801"/>
    </source>
</evidence>